<name>A0A8K0KQS6_LADFU</name>
<dbReference type="AlphaFoldDB" id="A0A8K0KQS6"/>
<keyword evidence="3" id="KW-1185">Reference proteome</keyword>
<dbReference type="Pfam" id="PF00435">
    <property type="entry name" value="Spectrin"/>
    <property type="match status" value="1"/>
</dbReference>
<organism evidence="2 3">
    <name type="scientific">Ladona fulva</name>
    <name type="common">Scarce chaser dragonfly</name>
    <name type="synonym">Libellula fulva</name>
    <dbReference type="NCBI Taxonomy" id="123851"/>
    <lineage>
        <taxon>Eukaryota</taxon>
        <taxon>Metazoa</taxon>
        <taxon>Ecdysozoa</taxon>
        <taxon>Arthropoda</taxon>
        <taxon>Hexapoda</taxon>
        <taxon>Insecta</taxon>
        <taxon>Pterygota</taxon>
        <taxon>Palaeoptera</taxon>
        <taxon>Odonata</taxon>
        <taxon>Epiprocta</taxon>
        <taxon>Anisoptera</taxon>
        <taxon>Libelluloidea</taxon>
        <taxon>Libellulidae</taxon>
        <taxon>Ladona</taxon>
    </lineage>
</organism>
<dbReference type="SUPFAM" id="SSF46966">
    <property type="entry name" value="Spectrin repeat"/>
    <property type="match status" value="1"/>
</dbReference>
<evidence type="ECO:0000256" key="1">
    <source>
        <dbReference type="SAM" id="Coils"/>
    </source>
</evidence>
<evidence type="ECO:0000313" key="2">
    <source>
        <dbReference type="EMBL" id="KAG8238739.1"/>
    </source>
</evidence>
<accession>A0A8K0KQS6</accession>
<protein>
    <submittedName>
        <fullName evidence="2">Uncharacterized protein</fullName>
    </submittedName>
</protein>
<dbReference type="InterPro" id="IPR002017">
    <property type="entry name" value="Spectrin_repeat"/>
</dbReference>
<evidence type="ECO:0000313" key="3">
    <source>
        <dbReference type="Proteomes" id="UP000792457"/>
    </source>
</evidence>
<dbReference type="Proteomes" id="UP000792457">
    <property type="component" value="Unassembled WGS sequence"/>
</dbReference>
<dbReference type="Gene3D" id="1.20.58.60">
    <property type="match status" value="1"/>
</dbReference>
<feature type="coiled-coil region" evidence="1">
    <location>
        <begin position="15"/>
        <end position="42"/>
    </location>
</feature>
<feature type="non-terminal residue" evidence="2">
    <location>
        <position position="1"/>
    </location>
</feature>
<sequence>IRPPRRKSASDNESVEVRQKKINETYNNLKELSQKRQIMLEDAIRLYSFYRECEDFEKWIKDKEKMLRAEDRDVDGGVEAAKRKY</sequence>
<feature type="non-terminal residue" evidence="2">
    <location>
        <position position="85"/>
    </location>
</feature>
<comment type="caution">
    <text evidence="2">The sequence shown here is derived from an EMBL/GenBank/DDBJ whole genome shotgun (WGS) entry which is preliminary data.</text>
</comment>
<proteinExistence type="predicted"/>
<reference evidence="2" key="2">
    <citation type="submission" date="2017-10" db="EMBL/GenBank/DDBJ databases">
        <title>Ladona fulva Genome sequencing and assembly.</title>
        <authorList>
            <person name="Murali S."/>
            <person name="Richards S."/>
            <person name="Bandaranaike D."/>
            <person name="Bellair M."/>
            <person name="Blankenburg K."/>
            <person name="Chao H."/>
            <person name="Dinh H."/>
            <person name="Doddapaneni H."/>
            <person name="Dugan-Rocha S."/>
            <person name="Elkadiri S."/>
            <person name="Gnanaolivu R."/>
            <person name="Hernandez B."/>
            <person name="Skinner E."/>
            <person name="Javaid M."/>
            <person name="Lee S."/>
            <person name="Li M."/>
            <person name="Ming W."/>
            <person name="Munidasa M."/>
            <person name="Muniz J."/>
            <person name="Nguyen L."/>
            <person name="Hughes D."/>
            <person name="Osuji N."/>
            <person name="Pu L.-L."/>
            <person name="Puazo M."/>
            <person name="Qu C."/>
            <person name="Quiroz J."/>
            <person name="Raj R."/>
            <person name="Weissenberger G."/>
            <person name="Xin Y."/>
            <person name="Zou X."/>
            <person name="Han Y."/>
            <person name="Worley K."/>
            <person name="Muzny D."/>
            <person name="Gibbs R."/>
        </authorList>
    </citation>
    <scope>NUCLEOTIDE SEQUENCE</scope>
    <source>
        <strain evidence="2">Sampled in the wild</strain>
    </source>
</reference>
<reference evidence="2" key="1">
    <citation type="submission" date="2013-04" db="EMBL/GenBank/DDBJ databases">
        <authorList>
            <person name="Qu J."/>
            <person name="Murali S.C."/>
            <person name="Bandaranaike D."/>
            <person name="Bellair M."/>
            <person name="Blankenburg K."/>
            <person name="Chao H."/>
            <person name="Dinh H."/>
            <person name="Doddapaneni H."/>
            <person name="Downs B."/>
            <person name="Dugan-Rocha S."/>
            <person name="Elkadiri S."/>
            <person name="Gnanaolivu R.D."/>
            <person name="Hernandez B."/>
            <person name="Javaid M."/>
            <person name="Jayaseelan J.C."/>
            <person name="Lee S."/>
            <person name="Li M."/>
            <person name="Ming W."/>
            <person name="Munidasa M."/>
            <person name="Muniz J."/>
            <person name="Nguyen L."/>
            <person name="Ongeri F."/>
            <person name="Osuji N."/>
            <person name="Pu L.-L."/>
            <person name="Puazo M."/>
            <person name="Qu C."/>
            <person name="Quiroz J."/>
            <person name="Raj R."/>
            <person name="Weissenberger G."/>
            <person name="Xin Y."/>
            <person name="Zou X."/>
            <person name="Han Y."/>
            <person name="Richards S."/>
            <person name="Worley K."/>
            <person name="Muzny D."/>
            <person name="Gibbs R."/>
        </authorList>
    </citation>
    <scope>NUCLEOTIDE SEQUENCE</scope>
    <source>
        <strain evidence="2">Sampled in the wild</strain>
    </source>
</reference>
<dbReference type="OrthoDB" id="7464504at2759"/>
<keyword evidence="1" id="KW-0175">Coiled coil</keyword>
<gene>
    <name evidence="2" type="ORF">J437_LFUL018159</name>
</gene>
<dbReference type="EMBL" id="KZ309425">
    <property type="protein sequence ID" value="KAG8238739.1"/>
    <property type="molecule type" value="Genomic_DNA"/>
</dbReference>
<dbReference type="PANTHER" id="PTHR11915">
    <property type="entry name" value="SPECTRIN/FILAMIN RELATED CYTOSKELETAL PROTEIN"/>
    <property type="match status" value="1"/>
</dbReference>